<reference evidence="2" key="1">
    <citation type="journal article" date="2020" name="Stud. Mycol.">
        <title>101 Dothideomycetes genomes: a test case for predicting lifestyles and emergence of pathogens.</title>
        <authorList>
            <person name="Haridas S."/>
            <person name="Albert R."/>
            <person name="Binder M."/>
            <person name="Bloem J."/>
            <person name="Labutti K."/>
            <person name="Salamov A."/>
            <person name="Andreopoulos B."/>
            <person name="Baker S."/>
            <person name="Barry K."/>
            <person name="Bills G."/>
            <person name="Bluhm B."/>
            <person name="Cannon C."/>
            <person name="Castanera R."/>
            <person name="Culley D."/>
            <person name="Daum C."/>
            <person name="Ezra D."/>
            <person name="Gonzalez J."/>
            <person name="Henrissat B."/>
            <person name="Kuo A."/>
            <person name="Liang C."/>
            <person name="Lipzen A."/>
            <person name="Lutzoni F."/>
            <person name="Magnuson J."/>
            <person name="Mondo S."/>
            <person name="Nolan M."/>
            <person name="Ohm R."/>
            <person name="Pangilinan J."/>
            <person name="Park H.-J."/>
            <person name="Ramirez L."/>
            <person name="Alfaro M."/>
            <person name="Sun H."/>
            <person name="Tritt A."/>
            <person name="Yoshinaga Y."/>
            <person name="Zwiers L.-H."/>
            <person name="Turgeon B."/>
            <person name="Goodwin S."/>
            <person name="Spatafora J."/>
            <person name="Crous P."/>
            <person name="Grigoriev I."/>
        </authorList>
    </citation>
    <scope>NUCLEOTIDE SEQUENCE</scope>
    <source>
        <strain evidence="2">CBS 279.74</strain>
    </source>
</reference>
<accession>A0A6G1KFW9</accession>
<proteinExistence type="predicted"/>
<dbReference type="AlphaFoldDB" id="A0A6G1KFW9"/>
<dbReference type="EMBL" id="MU005767">
    <property type="protein sequence ID" value="KAF2711445.1"/>
    <property type="molecule type" value="Genomic_DNA"/>
</dbReference>
<feature type="chain" id="PRO_5026359513" evidence="1">
    <location>
        <begin position="19"/>
        <end position="88"/>
    </location>
</feature>
<protein>
    <submittedName>
        <fullName evidence="2">Uncharacterized protein</fullName>
    </submittedName>
</protein>
<feature type="signal peptide" evidence="1">
    <location>
        <begin position="1"/>
        <end position="18"/>
    </location>
</feature>
<evidence type="ECO:0000313" key="2">
    <source>
        <dbReference type="EMBL" id="KAF2711445.1"/>
    </source>
</evidence>
<name>A0A6G1KFW9_9PLEO</name>
<keyword evidence="3" id="KW-1185">Reference proteome</keyword>
<evidence type="ECO:0000256" key="1">
    <source>
        <dbReference type="SAM" id="SignalP"/>
    </source>
</evidence>
<gene>
    <name evidence="2" type="ORF">K504DRAFT_532032</name>
</gene>
<dbReference type="Proteomes" id="UP000799428">
    <property type="component" value="Unassembled WGS sequence"/>
</dbReference>
<keyword evidence="1" id="KW-0732">Signal</keyword>
<evidence type="ECO:0000313" key="3">
    <source>
        <dbReference type="Proteomes" id="UP000799428"/>
    </source>
</evidence>
<sequence>MIFTFWLTIVLVSSTAIAMPLKHTRSSNDDADETIGNVWTLSSSSHGEDLGIVEEKRSSDNDADEMIGNVWTLSSSNHGEDLGPINTE</sequence>
<dbReference type="OrthoDB" id="3779391at2759"/>
<organism evidence="2 3">
    <name type="scientific">Pleomassaria siparia CBS 279.74</name>
    <dbReference type="NCBI Taxonomy" id="1314801"/>
    <lineage>
        <taxon>Eukaryota</taxon>
        <taxon>Fungi</taxon>
        <taxon>Dikarya</taxon>
        <taxon>Ascomycota</taxon>
        <taxon>Pezizomycotina</taxon>
        <taxon>Dothideomycetes</taxon>
        <taxon>Pleosporomycetidae</taxon>
        <taxon>Pleosporales</taxon>
        <taxon>Pleomassariaceae</taxon>
        <taxon>Pleomassaria</taxon>
    </lineage>
</organism>